<evidence type="ECO:0000256" key="5">
    <source>
        <dbReference type="ARBA" id="ARBA00022729"/>
    </source>
</evidence>
<evidence type="ECO:0000313" key="10">
    <source>
        <dbReference type="EMBL" id="PAV81106.1"/>
    </source>
</evidence>
<reference evidence="10 11" key="1">
    <citation type="journal article" date="2017" name="Curr. Biol.">
        <title>Genome architecture and evolution of a unichromosomal asexual nematode.</title>
        <authorList>
            <person name="Fradin H."/>
            <person name="Zegar C."/>
            <person name="Gutwein M."/>
            <person name="Lucas J."/>
            <person name="Kovtun M."/>
            <person name="Corcoran D."/>
            <person name="Baugh L.R."/>
            <person name="Kiontke K."/>
            <person name="Gunsalus K."/>
            <person name="Fitch D.H."/>
            <person name="Piano F."/>
        </authorList>
    </citation>
    <scope>NUCLEOTIDE SEQUENCE [LARGE SCALE GENOMIC DNA]</scope>
    <source>
        <strain evidence="10">PF1309</strain>
    </source>
</reference>
<keyword evidence="6" id="KW-0027">Amidation</keyword>
<protein>
    <submittedName>
        <fullName evidence="10">Uncharacterized protein</fullName>
    </submittedName>
</protein>
<proteinExistence type="inferred from homology"/>
<feature type="chain" id="PRO_5013376469" evidence="9">
    <location>
        <begin position="22"/>
        <end position="144"/>
    </location>
</feature>
<accession>A0A2A2L4B5</accession>
<keyword evidence="5 9" id="KW-0732">Signal</keyword>
<evidence type="ECO:0000256" key="2">
    <source>
        <dbReference type="ARBA" id="ARBA00006356"/>
    </source>
</evidence>
<feature type="compositionally biased region" description="Polar residues" evidence="8">
    <location>
        <begin position="67"/>
        <end position="77"/>
    </location>
</feature>
<evidence type="ECO:0000313" key="11">
    <source>
        <dbReference type="Proteomes" id="UP000218231"/>
    </source>
</evidence>
<name>A0A2A2L4B5_9BILA</name>
<keyword evidence="7" id="KW-0527">Neuropeptide</keyword>
<dbReference type="STRING" id="2018661.A0A2A2L4B5"/>
<comment type="similarity">
    <text evidence="2">Belongs to the FARP (FMRFamide related peptide) family.</text>
</comment>
<keyword evidence="3" id="KW-0964">Secreted</keyword>
<dbReference type="OrthoDB" id="5813613at2759"/>
<keyword evidence="4" id="KW-0165">Cleavage on pair of basic residues</keyword>
<dbReference type="GO" id="GO:0005576">
    <property type="term" value="C:extracellular region"/>
    <property type="evidence" value="ECO:0007669"/>
    <property type="project" value="UniProtKB-SubCell"/>
</dbReference>
<sequence length="144" mass="16140">MAQIWHSILPLFALFGLGCSAIHDRLVADQFCGKFPTLHMCRLRTELEGSLGELQYLLQDATNDVQSAEMSGTTSSPDLAGQPEKRKSTYVRFGKRSASDLLEDAPVKRKSTYVRFGKRSANEFDDATSELQMEKRKSAFVRFG</sequence>
<comment type="subcellular location">
    <subcellularLocation>
        <location evidence="1">Secreted</location>
    </subcellularLocation>
</comment>
<dbReference type="PANTHER" id="PTHR20986:SF13">
    <property type="entry name" value="FMRF-LIKE PEPTIDE"/>
    <property type="match status" value="1"/>
</dbReference>
<dbReference type="InterPro" id="IPR051041">
    <property type="entry name" value="FMRFamide-related_np"/>
</dbReference>
<dbReference type="GO" id="GO:0007218">
    <property type="term" value="P:neuropeptide signaling pathway"/>
    <property type="evidence" value="ECO:0007669"/>
    <property type="project" value="UniProtKB-KW"/>
</dbReference>
<feature type="signal peptide" evidence="9">
    <location>
        <begin position="1"/>
        <end position="21"/>
    </location>
</feature>
<organism evidence="10 11">
    <name type="scientific">Diploscapter pachys</name>
    <dbReference type="NCBI Taxonomy" id="2018661"/>
    <lineage>
        <taxon>Eukaryota</taxon>
        <taxon>Metazoa</taxon>
        <taxon>Ecdysozoa</taxon>
        <taxon>Nematoda</taxon>
        <taxon>Chromadorea</taxon>
        <taxon>Rhabditida</taxon>
        <taxon>Rhabditina</taxon>
        <taxon>Rhabditomorpha</taxon>
        <taxon>Rhabditoidea</taxon>
        <taxon>Rhabditidae</taxon>
        <taxon>Diploscapter</taxon>
    </lineage>
</organism>
<dbReference type="PANTHER" id="PTHR20986">
    <property type="entry name" value="FMRFAMIDE-RELATED PEPTIDES"/>
    <property type="match status" value="1"/>
</dbReference>
<dbReference type="AlphaFoldDB" id="A0A2A2L4B5"/>
<keyword evidence="11" id="KW-1185">Reference proteome</keyword>
<dbReference type="EMBL" id="LIAE01007202">
    <property type="protein sequence ID" value="PAV81106.1"/>
    <property type="molecule type" value="Genomic_DNA"/>
</dbReference>
<evidence type="ECO:0000256" key="3">
    <source>
        <dbReference type="ARBA" id="ARBA00022525"/>
    </source>
</evidence>
<feature type="region of interest" description="Disordered" evidence="8">
    <location>
        <begin position="67"/>
        <end position="89"/>
    </location>
</feature>
<evidence type="ECO:0000256" key="9">
    <source>
        <dbReference type="SAM" id="SignalP"/>
    </source>
</evidence>
<evidence type="ECO:0000256" key="1">
    <source>
        <dbReference type="ARBA" id="ARBA00004613"/>
    </source>
</evidence>
<evidence type="ECO:0000256" key="6">
    <source>
        <dbReference type="ARBA" id="ARBA00022815"/>
    </source>
</evidence>
<comment type="caution">
    <text evidence="10">The sequence shown here is derived from an EMBL/GenBank/DDBJ whole genome shotgun (WGS) entry which is preliminary data.</text>
</comment>
<evidence type="ECO:0000256" key="4">
    <source>
        <dbReference type="ARBA" id="ARBA00022685"/>
    </source>
</evidence>
<evidence type="ECO:0000256" key="7">
    <source>
        <dbReference type="ARBA" id="ARBA00023320"/>
    </source>
</evidence>
<dbReference type="Proteomes" id="UP000218231">
    <property type="component" value="Unassembled WGS sequence"/>
</dbReference>
<evidence type="ECO:0000256" key="8">
    <source>
        <dbReference type="SAM" id="MobiDB-lite"/>
    </source>
</evidence>
<gene>
    <name evidence="10" type="ORF">WR25_20045</name>
</gene>